<dbReference type="SMART" id="SM00149">
    <property type="entry name" value="PLCYc"/>
    <property type="match status" value="1"/>
</dbReference>
<comment type="caution">
    <text evidence="4">The sequence shown here is derived from an EMBL/GenBank/DDBJ whole genome shotgun (WGS) entry which is preliminary data.</text>
</comment>
<dbReference type="PROSITE" id="PS50007">
    <property type="entry name" value="PIPLC_X_DOMAIN"/>
    <property type="match status" value="1"/>
</dbReference>
<gene>
    <name evidence="4" type="ORF">LshimejAT787_1203200</name>
</gene>
<dbReference type="Pfam" id="PF00388">
    <property type="entry name" value="PI-PLC-X"/>
    <property type="match status" value="1"/>
</dbReference>
<dbReference type="SUPFAM" id="SSF51695">
    <property type="entry name" value="PLC-like phosphodiesterases"/>
    <property type="match status" value="1"/>
</dbReference>
<dbReference type="SUPFAM" id="SSF49562">
    <property type="entry name" value="C2 domain (Calcium/lipid-binding domain, CaLB)"/>
    <property type="match status" value="1"/>
</dbReference>
<evidence type="ECO:0000259" key="3">
    <source>
        <dbReference type="PROSITE" id="PS50008"/>
    </source>
</evidence>
<dbReference type="Gene3D" id="3.20.20.190">
    <property type="entry name" value="Phosphatidylinositol (PI) phosphodiesterase"/>
    <property type="match status" value="1"/>
</dbReference>
<dbReference type="Proteomes" id="UP001063166">
    <property type="component" value="Unassembled WGS sequence"/>
</dbReference>
<sequence length="416" mass="46601">MGGASRSTKGVSFKSVCTAIGAAVGPDDWPVLVSLECHVDVAGQVELVRIMREAWGNKLVDGPLDGVDDVEVAPKHLKGRILLMVEYYPPTASGTGVESDSSSSSSSSEEEDEDIDEDAGTATWPKRSEKHVHARISEELAQLGYYARSMKPRKGWLQQEIDYPKHVLINMSESAAGTLLPAFLTPLTAHALRHLRRIYPRGTRIGSSNADPLRFWRSGAQVVSLNWQHYDRSMQINEAMFVGGPGWAVRPASQRGVEGVWQAKKRLQCRIVGISSLPPPNGRADKTFSTYARAQLFHAEKDYEWCSSTVKTRDVPGEGADVLWDETFQWEFAHDELAFLRLVVSEDEFGKDDKIVVFCARLVYLQPGWNLAHMLDMRGKRSGKGLEKRRVLDMPGIMKREGYLYRGRVSYWLTFL</sequence>
<feature type="compositionally biased region" description="Acidic residues" evidence="2">
    <location>
        <begin position="108"/>
        <end position="119"/>
    </location>
</feature>
<keyword evidence="5" id="KW-1185">Reference proteome</keyword>
<dbReference type="AlphaFoldDB" id="A0A9P3PX93"/>
<dbReference type="Pfam" id="PF00387">
    <property type="entry name" value="PI-PLC-Y"/>
    <property type="match status" value="1"/>
</dbReference>
<keyword evidence="1" id="KW-0443">Lipid metabolism</keyword>
<name>A0A9P3PX93_LYOSH</name>
<dbReference type="InterPro" id="IPR001192">
    <property type="entry name" value="PI-PLC_fam"/>
</dbReference>
<dbReference type="GO" id="GO:0004435">
    <property type="term" value="F:phosphatidylinositol-4,5-bisphosphate phospholipase C activity"/>
    <property type="evidence" value="ECO:0007669"/>
    <property type="project" value="UniProtKB-EC"/>
</dbReference>
<feature type="region of interest" description="Disordered" evidence="2">
    <location>
        <begin position="92"/>
        <end position="131"/>
    </location>
</feature>
<keyword evidence="1" id="KW-0378">Hydrolase</keyword>
<dbReference type="PROSITE" id="PS50008">
    <property type="entry name" value="PIPLC_Y_DOMAIN"/>
    <property type="match status" value="1"/>
</dbReference>
<dbReference type="OrthoDB" id="269822at2759"/>
<proteinExistence type="predicted"/>
<dbReference type="InterPro" id="IPR035892">
    <property type="entry name" value="C2_domain_sf"/>
</dbReference>
<dbReference type="PANTHER" id="PTHR10336">
    <property type="entry name" value="PHOSPHOINOSITIDE-SPECIFIC PHOSPHOLIPASE C FAMILY PROTEIN"/>
    <property type="match status" value="1"/>
</dbReference>
<dbReference type="GO" id="GO:0016042">
    <property type="term" value="P:lipid catabolic process"/>
    <property type="evidence" value="ECO:0007669"/>
    <property type="project" value="UniProtKB-KW"/>
</dbReference>
<comment type="catalytic activity">
    <reaction evidence="1">
        <text>a 1,2-diacyl-sn-glycero-3-phospho-(1D-myo-inositol-4,5-bisphosphate) + H2O = 1D-myo-inositol 1,4,5-trisphosphate + a 1,2-diacyl-sn-glycerol + H(+)</text>
        <dbReference type="Rhea" id="RHEA:33179"/>
        <dbReference type="ChEBI" id="CHEBI:15377"/>
        <dbReference type="ChEBI" id="CHEBI:15378"/>
        <dbReference type="ChEBI" id="CHEBI:17815"/>
        <dbReference type="ChEBI" id="CHEBI:58456"/>
        <dbReference type="ChEBI" id="CHEBI:203600"/>
        <dbReference type="EC" id="3.1.4.11"/>
    </reaction>
</comment>
<dbReference type="PRINTS" id="PR00390">
    <property type="entry name" value="PHPHLIPASEC"/>
</dbReference>
<keyword evidence="1" id="KW-0442">Lipid degradation</keyword>
<dbReference type="Gene3D" id="2.60.40.150">
    <property type="entry name" value="C2 domain"/>
    <property type="match status" value="1"/>
</dbReference>
<feature type="compositionally biased region" description="Low complexity" evidence="2">
    <location>
        <begin position="98"/>
        <end position="107"/>
    </location>
</feature>
<dbReference type="InterPro" id="IPR017946">
    <property type="entry name" value="PLC-like_Pdiesterase_TIM-brl"/>
</dbReference>
<evidence type="ECO:0000256" key="1">
    <source>
        <dbReference type="RuleBase" id="RU361133"/>
    </source>
</evidence>
<evidence type="ECO:0000256" key="2">
    <source>
        <dbReference type="SAM" id="MobiDB-lite"/>
    </source>
</evidence>
<reference evidence="4" key="1">
    <citation type="submission" date="2022-07" db="EMBL/GenBank/DDBJ databases">
        <title>The genome of Lyophyllum shimeji provides insight into the initial evolution of ectomycorrhizal fungal genome.</title>
        <authorList>
            <person name="Kobayashi Y."/>
            <person name="Shibata T."/>
            <person name="Hirakawa H."/>
            <person name="Shigenobu S."/>
            <person name="Nishiyama T."/>
            <person name="Yamada A."/>
            <person name="Hasebe M."/>
            <person name="Kawaguchi M."/>
        </authorList>
    </citation>
    <scope>NUCLEOTIDE SEQUENCE</scope>
    <source>
        <strain evidence="4">AT787</strain>
    </source>
</reference>
<organism evidence="4 5">
    <name type="scientific">Lyophyllum shimeji</name>
    <name type="common">Hon-shimeji</name>
    <name type="synonym">Tricholoma shimeji</name>
    <dbReference type="NCBI Taxonomy" id="47721"/>
    <lineage>
        <taxon>Eukaryota</taxon>
        <taxon>Fungi</taxon>
        <taxon>Dikarya</taxon>
        <taxon>Basidiomycota</taxon>
        <taxon>Agaricomycotina</taxon>
        <taxon>Agaricomycetes</taxon>
        <taxon>Agaricomycetidae</taxon>
        <taxon>Agaricales</taxon>
        <taxon>Tricholomatineae</taxon>
        <taxon>Lyophyllaceae</taxon>
        <taxon>Lyophyllum</taxon>
    </lineage>
</organism>
<protein>
    <recommendedName>
        <fullName evidence="1">Phosphoinositide phospholipase C</fullName>
        <ecNumber evidence="1">3.1.4.11</ecNumber>
    </recommendedName>
</protein>
<evidence type="ECO:0000313" key="4">
    <source>
        <dbReference type="EMBL" id="GLB42871.1"/>
    </source>
</evidence>
<dbReference type="EC" id="3.1.4.11" evidence="1"/>
<dbReference type="GO" id="GO:0051209">
    <property type="term" value="P:release of sequestered calcium ion into cytosol"/>
    <property type="evidence" value="ECO:0007669"/>
    <property type="project" value="TreeGrafter"/>
</dbReference>
<dbReference type="InterPro" id="IPR000909">
    <property type="entry name" value="PLipase_C_PInositol-sp_X_dom"/>
</dbReference>
<dbReference type="InterPro" id="IPR001711">
    <property type="entry name" value="PLipase_C_Pinositol-sp_Y"/>
</dbReference>
<feature type="domain" description="PI-PLC Y-box" evidence="3">
    <location>
        <begin position="140"/>
        <end position="255"/>
    </location>
</feature>
<evidence type="ECO:0000313" key="5">
    <source>
        <dbReference type="Proteomes" id="UP001063166"/>
    </source>
</evidence>
<dbReference type="GO" id="GO:0048015">
    <property type="term" value="P:phosphatidylinositol-mediated signaling"/>
    <property type="evidence" value="ECO:0007669"/>
    <property type="project" value="TreeGrafter"/>
</dbReference>
<dbReference type="PANTHER" id="PTHR10336:SF169">
    <property type="entry name" value="PHOSPHOINOSITIDE PHOSPHOLIPASE C"/>
    <property type="match status" value="1"/>
</dbReference>
<accession>A0A9P3PX93</accession>
<dbReference type="EMBL" id="BRPK01000012">
    <property type="protein sequence ID" value="GLB42871.1"/>
    <property type="molecule type" value="Genomic_DNA"/>
</dbReference>